<organism evidence="2 3">
    <name type="scientific">Fusarium denticulatum</name>
    <dbReference type="NCBI Taxonomy" id="48507"/>
    <lineage>
        <taxon>Eukaryota</taxon>
        <taxon>Fungi</taxon>
        <taxon>Dikarya</taxon>
        <taxon>Ascomycota</taxon>
        <taxon>Pezizomycotina</taxon>
        <taxon>Sordariomycetes</taxon>
        <taxon>Hypocreomycetidae</taxon>
        <taxon>Hypocreales</taxon>
        <taxon>Nectriaceae</taxon>
        <taxon>Fusarium</taxon>
        <taxon>Fusarium fujikuroi species complex</taxon>
    </lineage>
</organism>
<dbReference type="CDD" id="cd00590">
    <property type="entry name" value="RRM_SF"/>
    <property type="match status" value="1"/>
</dbReference>
<comment type="caution">
    <text evidence="2">The sequence shown here is derived from an EMBL/GenBank/DDBJ whole genome shotgun (WGS) entry which is preliminary data.</text>
</comment>
<keyword evidence="3" id="KW-1185">Reference proteome</keyword>
<dbReference type="EMBL" id="JAAOAK010000256">
    <property type="protein sequence ID" value="KAF5679560.1"/>
    <property type="molecule type" value="Genomic_DNA"/>
</dbReference>
<proteinExistence type="predicted"/>
<dbReference type="SUPFAM" id="SSF54928">
    <property type="entry name" value="RNA-binding domain, RBD"/>
    <property type="match status" value="1"/>
</dbReference>
<dbReference type="Pfam" id="PF00076">
    <property type="entry name" value="RRM_1"/>
    <property type="match status" value="1"/>
</dbReference>
<dbReference type="InterPro" id="IPR000504">
    <property type="entry name" value="RRM_dom"/>
</dbReference>
<sequence length="381" mass="44091">MASRKRPRDVEEYDKYQGLVIYVGNVHYDATPADFEHFLQDHGISCTLYWPEAGERSHGGWCWARFHHHDHASHAINNLNGAIFCRRRLRTGHVATNFKRARFQDGPSSFQDRPEIYDNPFQRKNLFPFPNGFQAFNPHTFFQDYNQLRYPGHSAHHYHRPAEHPGFYPPAKNGRPAAPFRQSANYAVQYPDCYPPKKTEHLDHRHIPKLQDVWIADKPYLSTANIFAKGIKISGLAITIYQEQTPPDGALYWQPGRVLGPDPQERASISHSESFVRPADMSTSILSATCRSHIVSYKRPPGVGLGWGDFDRFYEWQLHGRKVQKSMVRAQRFQQSNYPHVTFISELTGCLHIVRTDSTKIESRTNLKKPNLWQKLKNSKN</sequence>
<accession>A0A8H5U1S0</accession>
<feature type="domain" description="RRM" evidence="1">
    <location>
        <begin position="20"/>
        <end position="92"/>
    </location>
</feature>
<dbReference type="Gene3D" id="3.30.70.330">
    <property type="match status" value="1"/>
</dbReference>
<dbReference type="AlphaFoldDB" id="A0A8H5U1S0"/>
<dbReference type="Proteomes" id="UP000562682">
    <property type="component" value="Unassembled WGS sequence"/>
</dbReference>
<dbReference type="GO" id="GO:0003723">
    <property type="term" value="F:RNA binding"/>
    <property type="evidence" value="ECO:0007669"/>
    <property type="project" value="InterPro"/>
</dbReference>
<reference evidence="2 3" key="1">
    <citation type="submission" date="2020-05" db="EMBL/GenBank/DDBJ databases">
        <title>Identification and distribution of gene clusters putatively required for synthesis of sphingolipid metabolism inhibitors in phylogenetically diverse species of the filamentous fungus Fusarium.</title>
        <authorList>
            <person name="Kim H.-S."/>
            <person name="Busman M."/>
            <person name="Brown D.W."/>
            <person name="Divon H."/>
            <person name="Uhlig S."/>
            <person name="Proctor R.H."/>
        </authorList>
    </citation>
    <scope>NUCLEOTIDE SEQUENCE [LARGE SCALE GENOMIC DNA]</scope>
    <source>
        <strain evidence="2 3">NRRL 25311</strain>
    </source>
</reference>
<gene>
    <name evidence="2" type="ORF">FDENT_8708</name>
</gene>
<name>A0A8H5U1S0_9HYPO</name>
<protein>
    <recommendedName>
        <fullName evidence="1">RRM domain-containing protein</fullName>
    </recommendedName>
</protein>
<evidence type="ECO:0000313" key="3">
    <source>
        <dbReference type="Proteomes" id="UP000562682"/>
    </source>
</evidence>
<evidence type="ECO:0000313" key="2">
    <source>
        <dbReference type="EMBL" id="KAF5679560.1"/>
    </source>
</evidence>
<dbReference type="InterPro" id="IPR035979">
    <property type="entry name" value="RBD_domain_sf"/>
</dbReference>
<evidence type="ECO:0000259" key="1">
    <source>
        <dbReference type="SMART" id="SM00360"/>
    </source>
</evidence>
<dbReference type="InterPro" id="IPR012677">
    <property type="entry name" value="Nucleotide-bd_a/b_plait_sf"/>
</dbReference>
<dbReference type="SMART" id="SM00360">
    <property type="entry name" value="RRM"/>
    <property type="match status" value="1"/>
</dbReference>